<comment type="similarity">
    <text evidence="1">Belongs to the IUNH family.</text>
</comment>
<evidence type="ECO:0000256" key="2">
    <source>
        <dbReference type="ARBA" id="ARBA00022801"/>
    </source>
</evidence>
<feature type="coiled-coil region" evidence="4">
    <location>
        <begin position="365"/>
        <end position="427"/>
    </location>
</feature>
<evidence type="ECO:0000313" key="7">
    <source>
        <dbReference type="EMBL" id="CAE8619050.1"/>
    </source>
</evidence>
<feature type="region of interest" description="Disordered" evidence="5">
    <location>
        <begin position="444"/>
        <end position="496"/>
    </location>
</feature>
<keyword evidence="8" id="KW-1185">Reference proteome</keyword>
<feature type="compositionally biased region" description="Basic residues" evidence="5">
    <location>
        <begin position="339"/>
        <end position="349"/>
    </location>
</feature>
<evidence type="ECO:0000256" key="3">
    <source>
        <dbReference type="ARBA" id="ARBA00023295"/>
    </source>
</evidence>
<dbReference type="OrthoDB" id="432381at2759"/>
<proteinExistence type="inferred from homology"/>
<dbReference type="Gene3D" id="3.90.245.10">
    <property type="entry name" value="Ribonucleoside hydrolase-like"/>
    <property type="match status" value="1"/>
</dbReference>
<gene>
    <name evidence="7" type="ORF">PGLA1383_LOCUS36643</name>
</gene>
<dbReference type="InterPro" id="IPR023186">
    <property type="entry name" value="IUNH"/>
</dbReference>
<dbReference type="SUPFAM" id="SSF53590">
    <property type="entry name" value="Nucleoside hydrolase"/>
    <property type="match status" value="1"/>
</dbReference>
<evidence type="ECO:0000259" key="6">
    <source>
        <dbReference type="SMART" id="SM00233"/>
    </source>
</evidence>
<dbReference type="GO" id="GO:0006152">
    <property type="term" value="P:purine nucleoside catabolic process"/>
    <property type="evidence" value="ECO:0007669"/>
    <property type="project" value="TreeGrafter"/>
</dbReference>
<sequence>MDLSGSEPIATGFAADRGPLSPFQAEALALGRARRALGAQPVQVPSQQQETDVFEPLLGASEPATSSTSLAVPRQPARTHTEAQHCNAGQGGQSCYICEIDRDRDSRKGRAVAQGLSVSSSVSLRGHELPSSRVAPDKGLLQAEAAALARAHRALRRPSWRSAADELSSTTTNCCPLCGSRPGRGTREPSKENRDALGEGLDARLAVLEELLTKTVPLAMEANRLRQDLAEAEARSVDLERGLLEARSVCEELLSGLSAQTLDFERFTFAVRQASGQFLHSGGQLEAVVDSMATVACALNVRQRGSIRAQGERNMAAMVEVKRRLTEEHSEELAEEKRKLHLSKTKSRRASAEQHSAAEQNSALVEALQARIGEERASLDEARHESEMFAQSHAESKTSRTLAQEELVRCRSEMDEFQSQISRTSRELDLRGSELLQARQSEIEAAQAATKHQVTSEAAESSAETASKQLKEDKAARASLRMERSAAPAASGERHGSRALDALCKGDVMSKLVAAKGTWQERFVCLFPAPPAVPTALRWSSDVRGRKLSRRSTSVPLTEVLRIGFGDEQLPASIRMKVKPWHCFSLWTAKRSFLFWAPQAETAEAFIVGLSRLCKHLSFGQGSMRLCKGQCRPTRKFSSGPPWHQLLVESRWMTLRLTTVVALARASQAAYFPGPAEHLWIDADPSGLVWTGLDCDDDLALLAALALNASAEIHLEGLSICGGNATWQHENRVCATAELFSELASVLTWKGEDSDAAAKAIIAAAAAAPPSLTILMLGPVTNLARALVLAPWLAQRLRHAVLMGGELTGQRLDLNFMTDRAAARAVISNALLPTTLVPIQTCAQVTVTPAFVERLERTCCPGAGVCAVGPKMWQQTFVMPWMVNRRGCCRKGVGWPARAWTRASSPGTWLPCSQLFDPHSSRTGNTWLSSCPRVKEGSRATAP</sequence>
<dbReference type="SMART" id="SM00233">
    <property type="entry name" value="PH"/>
    <property type="match status" value="1"/>
</dbReference>
<dbReference type="InterPro" id="IPR036452">
    <property type="entry name" value="Ribo_hydro-like"/>
</dbReference>
<evidence type="ECO:0000256" key="5">
    <source>
        <dbReference type="SAM" id="MobiDB-lite"/>
    </source>
</evidence>
<evidence type="ECO:0000256" key="4">
    <source>
        <dbReference type="SAM" id="Coils"/>
    </source>
</evidence>
<dbReference type="PANTHER" id="PTHR12304">
    <property type="entry name" value="INOSINE-URIDINE PREFERRING NUCLEOSIDE HYDROLASE"/>
    <property type="match status" value="1"/>
</dbReference>
<accession>A0A813FX40</accession>
<feature type="compositionally biased region" description="Basic and acidic residues" evidence="5">
    <location>
        <begin position="325"/>
        <end position="338"/>
    </location>
</feature>
<feature type="region of interest" description="Disordered" evidence="5">
    <location>
        <begin position="325"/>
        <end position="360"/>
    </location>
</feature>
<evidence type="ECO:0000256" key="1">
    <source>
        <dbReference type="ARBA" id="ARBA00009176"/>
    </source>
</evidence>
<feature type="domain" description="PH" evidence="6">
    <location>
        <begin position="503"/>
        <end position="617"/>
    </location>
</feature>
<evidence type="ECO:0000313" key="8">
    <source>
        <dbReference type="Proteomes" id="UP000654075"/>
    </source>
</evidence>
<dbReference type="GO" id="GO:0008477">
    <property type="term" value="F:purine nucleosidase activity"/>
    <property type="evidence" value="ECO:0007669"/>
    <property type="project" value="TreeGrafter"/>
</dbReference>
<dbReference type="Gene3D" id="2.30.29.30">
    <property type="entry name" value="Pleckstrin-homology domain (PH domain)/Phosphotyrosine-binding domain (PTB)"/>
    <property type="match status" value="1"/>
</dbReference>
<dbReference type="GO" id="GO:0005829">
    <property type="term" value="C:cytosol"/>
    <property type="evidence" value="ECO:0007669"/>
    <property type="project" value="TreeGrafter"/>
</dbReference>
<feature type="compositionally biased region" description="Low complexity" evidence="5">
    <location>
        <begin position="455"/>
        <end position="467"/>
    </location>
</feature>
<keyword evidence="4" id="KW-0175">Coiled coil</keyword>
<comment type="caution">
    <text evidence="7">The sequence shown here is derived from an EMBL/GenBank/DDBJ whole genome shotgun (WGS) entry which is preliminary data.</text>
</comment>
<dbReference type="InterPro" id="IPR001849">
    <property type="entry name" value="PH_domain"/>
</dbReference>
<name>A0A813FX40_POLGL</name>
<dbReference type="Proteomes" id="UP000654075">
    <property type="component" value="Unassembled WGS sequence"/>
</dbReference>
<dbReference type="InterPro" id="IPR011993">
    <property type="entry name" value="PH-like_dom_sf"/>
</dbReference>
<dbReference type="PANTHER" id="PTHR12304:SF59">
    <property type="entry name" value="INOSINE-URIDINE PREFERRING NUCLEOSIDE HYDROLASE FAMILY PROTEIN"/>
    <property type="match status" value="1"/>
</dbReference>
<protein>
    <recommendedName>
        <fullName evidence="6">PH domain-containing protein</fullName>
    </recommendedName>
</protein>
<keyword evidence="3" id="KW-0326">Glycosidase</keyword>
<dbReference type="InterPro" id="IPR001910">
    <property type="entry name" value="Inosine/uridine_hydrolase_dom"/>
</dbReference>
<keyword evidence="2" id="KW-0378">Hydrolase</keyword>
<dbReference type="EMBL" id="CAJNNV010026807">
    <property type="protein sequence ID" value="CAE8619050.1"/>
    <property type="molecule type" value="Genomic_DNA"/>
</dbReference>
<organism evidence="7 8">
    <name type="scientific">Polarella glacialis</name>
    <name type="common">Dinoflagellate</name>
    <dbReference type="NCBI Taxonomy" id="89957"/>
    <lineage>
        <taxon>Eukaryota</taxon>
        <taxon>Sar</taxon>
        <taxon>Alveolata</taxon>
        <taxon>Dinophyceae</taxon>
        <taxon>Suessiales</taxon>
        <taxon>Suessiaceae</taxon>
        <taxon>Polarella</taxon>
    </lineage>
</organism>
<dbReference type="Pfam" id="PF01156">
    <property type="entry name" value="IU_nuc_hydro"/>
    <property type="match status" value="1"/>
</dbReference>
<reference evidence="7" key="1">
    <citation type="submission" date="2021-02" db="EMBL/GenBank/DDBJ databases">
        <authorList>
            <person name="Dougan E. K."/>
            <person name="Rhodes N."/>
            <person name="Thang M."/>
            <person name="Chan C."/>
        </authorList>
    </citation>
    <scope>NUCLEOTIDE SEQUENCE</scope>
</reference>
<dbReference type="AlphaFoldDB" id="A0A813FX40"/>
<feature type="compositionally biased region" description="Basic and acidic residues" evidence="5">
    <location>
        <begin position="469"/>
        <end position="484"/>
    </location>
</feature>